<feature type="transmembrane region" description="Helical" evidence="2">
    <location>
        <begin position="180"/>
        <end position="199"/>
    </location>
</feature>
<dbReference type="InterPro" id="IPR035969">
    <property type="entry name" value="Rab-GAP_TBC_sf"/>
</dbReference>
<comment type="caution">
    <text evidence="4">The sequence shown here is derived from an EMBL/GenBank/DDBJ whole genome shotgun (WGS) entry which is preliminary data.</text>
</comment>
<dbReference type="PANTHER" id="PTHR20913:SF7">
    <property type="entry name" value="RE60063P"/>
    <property type="match status" value="1"/>
</dbReference>
<sequence length="206" mass="24059">SYEMTLRIIDNYYRDFLTGNIQDSLPLAKFAMKIVEKADKELYKHLDENCIDETMILPWIMTWFSQNKSSLTVIWRVFDFIIKNNLVMPYYIAAQKILTNRSNLMTAEWIHTAMKMISSAPETKRILTESKKLFKKIPPSKVLELMKNDGIVIDTKSRLATNIEKVKLAEPKKGCCKNKYILIVFLFGISMLVLLLMLVDEIFNIY</sequence>
<feature type="non-terminal residue" evidence="4">
    <location>
        <position position="1"/>
    </location>
</feature>
<evidence type="ECO:0000259" key="3">
    <source>
        <dbReference type="PROSITE" id="PS50086"/>
    </source>
</evidence>
<dbReference type="Gene3D" id="1.10.472.80">
    <property type="entry name" value="Ypt/Rab-GAP domain of gyp1p, domain 3"/>
    <property type="match status" value="1"/>
</dbReference>
<evidence type="ECO:0000256" key="1">
    <source>
        <dbReference type="ARBA" id="ARBA00022468"/>
    </source>
</evidence>
<keyword evidence="5" id="KW-1185">Reference proteome</keyword>
<organism evidence="4 5">
    <name type="scientific">Bonamia ostreae</name>
    <dbReference type="NCBI Taxonomy" id="126728"/>
    <lineage>
        <taxon>Eukaryota</taxon>
        <taxon>Sar</taxon>
        <taxon>Rhizaria</taxon>
        <taxon>Endomyxa</taxon>
        <taxon>Ascetosporea</taxon>
        <taxon>Haplosporida</taxon>
        <taxon>Bonamia</taxon>
    </lineage>
</organism>
<proteinExistence type="predicted"/>
<dbReference type="Proteomes" id="UP001439008">
    <property type="component" value="Unassembled WGS sequence"/>
</dbReference>
<accession>A0ABV2AKQ0</accession>
<dbReference type="Pfam" id="PF00566">
    <property type="entry name" value="RabGAP-TBC"/>
    <property type="match status" value="1"/>
</dbReference>
<reference evidence="4 5" key="1">
    <citation type="journal article" date="2024" name="BMC Biol.">
        <title>Comparative genomics of Ascetosporea gives new insight into the evolutionary basis for animal parasitism in Rhizaria.</title>
        <authorList>
            <person name="Hiltunen Thoren M."/>
            <person name="Onut-Brannstrom I."/>
            <person name="Alfjorden A."/>
            <person name="Peckova H."/>
            <person name="Swords F."/>
            <person name="Hooper C."/>
            <person name="Holzer A.S."/>
            <person name="Bass D."/>
            <person name="Burki F."/>
        </authorList>
    </citation>
    <scope>NUCLEOTIDE SEQUENCE [LARGE SCALE GENOMIC DNA]</scope>
    <source>
        <strain evidence="4">20-A016</strain>
    </source>
</reference>
<keyword evidence="2" id="KW-0812">Transmembrane</keyword>
<dbReference type="SUPFAM" id="SSF47923">
    <property type="entry name" value="Ypt/Rab-GAP domain of gyp1p"/>
    <property type="match status" value="1"/>
</dbReference>
<dbReference type="PANTHER" id="PTHR20913">
    <property type="entry name" value="TBC1 DOMAIN FAMILY MEMBER 20/GTPASE"/>
    <property type="match status" value="1"/>
</dbReference>
<dbReference type="PROSITE" id="PS50086">
    <property type="entry name" value="TBC_RABGAP"/>
    <property type="match status" value="1"/>
</dbReference>
<protein>
    <recommendedName>
        <fullName evidence="3">Rab-GAP TBC domain-containing protein</fullName>
    </recommendedName>
</protein>
<evidence type="ECO:0000256" key="2">
    <source>
        <dbReference type="SAM" id="Phobius"/>
    </source>
</evidence>
<keyword evidence="2" id="KW-1133">Transmembrane helix</keyword>
<feature type="domain" description="Rab-GAP TBC" evidence="3">
    <location>
        <begin position="1"/>
        <end position="85"/>
    </location>
</feature>
<name>A0ABV2AKQ0_9EUKA</name>
<keyword evidence="2" id="KW-0472">Membrane</keyword>
<evidence type="ECO:0000313" key="4">
    <source>
        <dbReference type="EMBL" id="MES1920254.1"/>
    </source>
</evidence>
<dbReference type="InterPro" id="IPR045913">
    <property type="entry name" value="TBC20/Gyp8-like"/>
</dbReference>
<dbReference type="EMBL" id="JBDODL010000572">
    <property type="protein sequence ID" value="MES1920254.1"/>
    <property type="molecule type" value="Genomic_DNA"/>
</dbReference>
<evidence type="ECO:0000313" key="5">
    <source>
        <dbReference type="Proteomes" id="UP001439008"/>
    </source>
</evidence>
<keyword evidence="1" id="KW-0343">GTPase activation</keyword>
<gene>
    <name evidence="4" type="ORF">MHBO_001945</name>
</gene>
<dbReference type="InterPro" id="IPR000195">
    <property type="entry name" value="Rab-GAP-TBC_dom"/>
</dbReference>